<dbReference type="SUPFAM" id="SSF55194">
    <property type="entry name" value="Ribosome recycling factor, RRF"/>
    <property type="match status" value="1"/>
</dbReference>
<comment type="similarity">
    <text evidence="1 3">Belongs to the RRF family.</text>
</comment>
<comment type="subcellular location">
    <subcellularLocation>
        <location evidence="3">Cytoplasm</location>
    </subcellularLocation>
</comment>
<evidence type="ECO:0000256" key="2">
    <source>
        <dbReference type="ARBA" id="ARBA00022917"/>
    </source>
</evidence>
<dbReference type="Pfam" id="PF01765">
    <property type="entry name" value="RRF"/>
    <property type="match status" value="1"/>
</dbReference>
<dbReference type="PANTHER" id="PTHR20982:SF3">
    <property type="entry name" value="MITOCHONDRIAL RIBOSOME RECYCLING FACTOR PSEUDO 1"/>
    <property type="match status" value="1"/>
</dbReference>
<evidence type="ECO:0000259" key="4">
    <source>
        <dbReference type="Pfam" id="PF01765"/>
    </source>
</evidence>
<protein>
    <recommendedName>
        <fullName evidence="3">Ribosome-recycling factor</fullName>
        <shortName evidence="3">RRF</shortName>
    </recommendedName>
    <alternativeName>
        <fullName evidence="3">Ribosome-releasing factor</fullName>
    </alternativeName>
</protein>
<dbReference type="InterPro" id="IPR036191">
    <property type="entry name" value="RRF_sf"/>
</dbReference>
<dbReference type="NCBIfam" id="TIGR00496">
    <property type="entry name" value="frr"/>
    <property type="match status" value="1"/>
</dbReference>
<dbReference type="GO" id="GO:0043023">
    <property type="term" value="F:ribosomal large subunit binding"/>
    <property type="evidence" value="ECO:0007669"/>
    <property type="project" value="TreeGrafter"/>
</dbReference>
<dbReference type="InterPro" id="IPR023584">
    <property type="entry name" value="Ribosome_recyc_fac_dom"/>
</dbReference>
<evidence type="ECO:0000256" key="3">
    <source>
        <dbReference type="HAMAP-Rule" id="MF_00040"/>
    </source>
</evidence>
<dbReference type="EMBL" id="MFDO01000016">
    <property type="protein sequence ID" value="OGE65544.1"/>
    <property type="molecule type" value="Genomic_DNA"/>
</dbReference>
<name>A0A1F5MJJ1_9BACT</name>
<dbReference type="Gene3D" id="1.10.132.20">
    <property type="entry name" value="Ribosome-recycling factor"/>
    <property type="match status" value="1"/>
</dbReference>
<sequence length="184" mass="20826">MDPVLIEAHQRIQSALEHLKVELSSIRAGRANPSLIENVPVSAYGGTMKLLEVGTISAPQPNLLTVQIWDVSILQDVIKSIQEANLGLNPSNDGTLIRLPIPQLTEERRVEYIKLSHQKMEGVRIEVRQIRQDIREGWGQEMESNVFGEDEFDRRAKILQELIDRSIGIIDELGKQKEAELMQI</sequence>
<evidence type="ECO:0000313" key="5">
    <source>
        <dbReference type="EMBL" id="OGE65544.1"/>
    </source>
</evidence>
<dbReference type="PANTHER" id="PTHR20982">
    <property type="entry name" value="RIBOSOME RECYCLING FACTOR"/>
    <property type="match status" value="1"/>
</dbReference>
<dbReference type="FunFam" id="3.30.1360.40:FF:000001">
    <property type="entry name" value="Ribosome-recycling factor"/>
    <property type="match status" value="1"/>
</dbReference>
<dbReference type="AlphaFoldDB" id="A0A1F5MJJ1"/>
<evidence type="ECO:0000313" key="6">
    <source>
        <dbReference type="Proteomes" id="UP000178017"/>
    </source>
</evidence>
<feature type="domain" description="Ribosome recycling factor" evidence="4">
    <location>
        <begin position="19"/>
        <end position="182"/>
    </location>
</feature>
<dbReference type="Gene3D" id="3.30.1360.40">
    <property type="match status" value="1"/>
</dbReference>
<proteinExistence type="inferred from homology"/>
<gene>
    <name evidence="3" type="primary">frr</name>
    <name evidence="5" type="ORF">A3B49_01880</name>
</gene>
<dbReference type="Proteomes" id="UP000178017">
    <property type="component" value="Unassembled WGS sequence"/>
</dbReference>
<organism evidence="5 6">
    <name type="scientific">Candidatus Daviesbacteria bacterium RIFCSPLOWO2_01_FULL_40_24</name>
    <dbReference type="NCBI Taxonomy" id="1797787"/>
    <lineage>
        <taxon>Bacteria</taxon>
        <taxon>Candidatus Daviesiibacteriota</taxon>
    </lineage>
</organism>
<comment type="function">
    <text evidence="3">Responsible for the release of ribosomes from messenger RNA at the termination of protein biosynthesis. May increase the efficiency of translation by recycling ribosomes from one round of translation to another.</text>
</comment>
<dbReference type="HAMAP" id="MF_00040">
    <property type="entry name" value="RRF"/>
    <property type="match status" value="1"/>
</dbReference>
<dbReference type="GO" id="GO:0005737">
    <property type="term" value="C:cytoplasm"/>
    <property type="evidence" value="ECO:0007669"/>
    <property type="project" value="UniProtKB-SubCell"/>
</dbReference>
<comment type="caution">
    <text evidence="5">The sequence shown here is derived from an EMBL/GenBank/DDBJ whole genome shotgun (WGS) entry which is preliminary data.</text>
</comment>
<evidence type="ECO:0000256" key="1">
    <source>
        <dbReference type="ARBA" id="ARBA00005912"/>
    </source>
</evidence>
<keyword evidence="2 3" id="KW-0648">Protein biosynthesis</keyword>
<dbReference type="InterPro" id="IPR002661">
    <property type="entry name" value="Ribosome_recyc_fac"/>
</dbReference>
<reference evidence="5 6" key="1">
    <citation type="journal article" date="2016" name="Nat. Commun.">
        <title>Thousands of microbial genomes shed light on interconnected biogeochemical processes in an aquifer system.</title>
        <authorList>
            <person name="Anantharaman K."/>
            <person name="Brown C.T."/>
            <person name="Hug L.A."/>
            <person name="Sharon I."/>
            <person name="Castelle C.J."/>
            <person name="Probst A.J."/>
            <person name="Thomas B.C."/>
            <person name="Singh A."/>
            <person name="Wilkins M.J."/>
            <person name="Karaoz U."/>
            <person name="Brodie E.L."/>
            <person name="Williams K.H."/>
            <person name="Hubbard S.S."/>
            <person name="Banfield J.F."/>
        </authorList>
    </citation>
    <scope>NUCLEOTIDE SEQUENCE [LARGE SCALE GENOMIC DNA]</scope>
</reference>
<accession>A0A1F5MJJ1</accession>
<dbReference type="GO" id="GO:0006415">
    <property type="term" value="P:translational termination"/>
    <property type="evidence" value="ECO:0007669"/>
    <property type="project" value="UniProtKB-UniRule"/>
</dbReference>
<keyword evidence="3" id="KW-0963">Cytoplasm</keyword>